<dbReference type="Pfam" id="PF00196">
    <property type="entry name" value="GerE"/>
    <property type="match status" value="1"/>
</dbReference>
<keyword evidence="2 6" id="KW-0238">DNA-binding</keyword>
<evidence type="ECO:0000256" key="2">
    <source>
        <dbReference type="ARBA" id="ARBA00023125"/>
    </source>
</evidence>
<dbReference type="PRINTS" id="PR00038">
    <property type="entry name" value="HTHLUXR"/>
</dbReference>
<feature type="domain" description="HTH luxR-type" evidence="4">
    <location>
        <begin position="141"/>
        <end position="206"/>
    </location>
</feature>
<dbReference type="PROSITE" id="PS50043">
    <property type="entry name" value="HTH_LUXR_2"/>
    <property type="match status" value="1"/>
</dbReference>
<dbReference type="Proteomes" id="UP000619041">
    <property type="component" value="Unassembled WGS sequence"/>
</dbReference>
<dbReference type="GO" id="GO:0003677">
    <property type="term" value="F:DNA binding"/>
    <property type="evidence" value="ECO:0007669"/>
    <property type="project" value="UniProtKB-KW"/>
</dbReference>
<evidence type="ECO:0000259" key="5">
    <source>
        <dbReference type="PROSITE" id="PS50110"/>
    </source>
</evidence>
<dbReference type="InterPro" id="IPR001789">
    <property type="entry name" value="Sig_transdc_resp-reg_receiver"/>
</dbReference>
<dbReference type="Pfam" id="PF00072">
    <property type="entry name" value="Response_reg"/>
    <property type="match status" value="1"/>
</dbReference>
<name>A0ABQ1S8B9_9SPHN</name>
<evidence type="ECO:0000313" key="6">
    <source>
        <dbReference type="EMBL" id="GGD95050.1"/>
    </source>
</evidence>
<proteinExistence type="predicted"/>
<evidence type="ECO:0000259" key="4">
    <source>
        <dbReference type="PROSITE" id="PS50043"/>
    </source>
</evidence>
<dbReference type="SMART" id="SM00421">
    <property type="entry name" value="HTH_LUXR"/>
    <property type="match status" value="1"/>
</dbReference>
<dbReference type="InterPro" id="IPR039420">
    <property type="entry name" value="WalR-like"/>
</dbReference>
<protein>
    <submittedName>
        <fullName evidence="6">DNA-binding response regulator</fullName>
    </submittedName>
</protein>
<feature type="modified residue" description="4-aspartylphosphate" evidence="3">
    <location>
        <position position="53"/>
    </location>
</feature>
<keyword evidence="1 3" id="KW-0597">Phosphoprotein</keyword>
<dbReference type="InterPro" id="IPR036388">
    <property type="entry name" value="WH-like_DNA-bd_sf"/>
</dbReference>
<accession>A0ABQ1S8B9</accession>
<evidence type="ECO:0000313" key="7">
    <source>
        <dbReference type="Proteomes" id="UP000619041"/>
    </source>
</evidence>
<dbReference type="PROSITE" id="PS50110">
    <property type="entry name" value="RESPONSE_REGULATORY"/>
    <property type="match status" value="1"/>
</dbReference>
<feature type="domain" description="Response regulatory" evidence="5">
    <location>
        <begin position="3"/>
        <end position="118"/>
    </location>
</feature>
<dbReference type="InterPro" id="IPR000792">
    <property type="entry name" value="Tscrpt_reg_LuxR_C"/>
</dbReference>
<dbReference type="SUPFAM" id="SSF52172">
    <property type="entry name" value="CheY-like"/>
    <property type="match status" value="1"/>
</dbReference>
<dbReference type="Gene3D" id="3.40.50.2300">
    <property type="match status" value="1"/>
</dbReference>
<reference evidence="7" key="1">
    <citation type="journal article" date="2019" name="Int. J. Syst. Evol. Microbiol.">
        <title>The Global Catalogue of Microorganisms (GCM) 10K type strain sequencing project: providing services to taxonomists for standard genome sequencing and annotation.</title>
        <authorList>
            <consortium name="The Broad Institute Genomics Platform"/>
            <consortium name="The Broad Institute Genome Sequencing Center for Infectious Disease"/>
            <person name="Wu L."/>
            <person name="Ma J."/>
        </authorList>
    </citation>
    <scope>NUCLEOTIDE SEQUENCE [LARGE SCALE GENOMIC DNA]</scope>
    <source>
        <strain evidence="7">CGMCC 1.15959</strain>
    </source>
</reference>
<dbReference type="EMBL" id="BMKL01000001">
    <property type="protein sequence ID" value="GGD95050.1"/>
    <property type="molecule type" value="Genomic_DNA"/>
</dbReference>
<dbReference type="PANTHER" id="PTHR43214">
    <property type="entry name" value="TWO-COMPONENT RESPONSE REGULATOR"/>
    <property type="match status" value="1"/>
</dbReference>
<dbReference type="CDD" id="cd17535">
    <property type="entry name" value="REC_NarL-like"/>
    <property type="match status" value="1"/>
</dbReference>
<comment type="caution">
    <text evidence="6">The sequence shown here is derived from an EMBL/GenBank/DDBJ whole genome shotgun (WGS) entry which is preliminary data.</text>
</comment>
<organism evidence="6 7">
    <name type="scientific">Tsuneonella deserti</name>
    <dbReference type="NCBI Taxonomy" id="2035528"/>
    <lineage>
        <taxon>Bacteria</taxon>
        <taxon>Pseudomonadati</taxon>
        <taxon>Pseudomonadota</taxon>
        <taxon>Alphaproteobacteria</taxon>
        <taxon>Sphingomonadales</taxon>
        <taxon>Erythrobacteraceae</taxon>
        <taxon>Tsuneonella</taxon>
    </lineage>
</organism>
<dbReference type="Gene3D" id="1.10.10.10">
    <property type="entry name" value="Winged helix-like DNA-binding domain superfamily/Winged helix DNA-binding domain"/>
    <property type="match status" value="1"/>
</dbReference>
<sequence length="209" mass="22624">MISVLLADDHPFMRAGVEAVLRGSRYDIVETVSDGEAALEAVARRDPDICIFDIRMPKLDGVGVLEAMRSRGDERPVVILTAELTDRALYTAVKAGVNGIVLKNGAEDSLIECLDEVVSGGRAIPAELLTRALDLAMSGGTREPLAVLAPRERQIAELVAQGLRNRDIAERLGMTEGTVKVYLHGIYQKMDVENRTSLALIAREASKVS</sequence>
<keyword evidence="7" id="KW-1185">Reference proteome</keyword>
<dbReference type="InterPro" id="IPR011006">
    <property type="entry name" value="CheY-like_superfamily"/>
</dbReference>
<dbReference type="SMART" id="SM00448">
    <property type="entry name" value="REC"/>
    <property type="match status" value="1"/>
</dbReference>
<evidence type="ECO:0000256" key="3">
    <source>
        <dbReference type="PROSITE-ProRule" id="PRU00169"/>
    </source>
</evidence>
<dbReference type="RefSeq" id="WP_188644449.1">
    <property type="nucleotide sequence ID" value="NZ_BMKL01000001.1"/>
</dbReference>
<evidence type="ECO:0000256" key="1">
    <source>
        <dbReference type="ARBA" id="ARBA00022553"/>
    </source>
</evidence>
<dbReference type="SUPFAM" id="SSF46894">
    <property type="entry name" value="C-terminal effector domain of the bipartite response regulators"/>
    <property type="match status" value="1"/>
</dbReference>
<dbReference type="InterPro" id="IPR058245">
    <property type="entry name" value="NreC/VraR/RcsB-like_REC"/>
</dbReference>
<dbReference type="InterPro" id="IPR016032">
    <property type="entry name" value="Sig_transdc_resp-reg_C-effctor"/>
</dbReference>
<dbReference type="CDD" id="cd06170">
    <property type="entry name" value="LuxR_C_like"/>
    <property type="match status" value="1"/>
</dbReference>
<gene>
    <name evidence="6" type="ORF">GCM10011515_13580</name>
</gene>